<comment type="caution">
    <text evidence="1">The sequence shown here is derived from an EMBL/GenBank/DDBJ whole genome shotgun (WGS) entry which is preliminary data.</text>
</comment>
<evidence type="ECO:0000313" key="1">
    <source>
        <dbReference type="EMBL" id="KAF2628858.1"/>
    </source>
</evidence>
<sequence>MSAVRYYKLQSQWDRPKVVPRFLLPRQAQVMVMYLAYLQPFQEYLIVQMLGGSFSNYVWADEQGLWGTDQLTRALRRETGKRFGVKLHTRLLDYRHTAVDIDRVVVGESFSKSYQDKIGEVDEAKVDEDGEDVMELQNARTTAMGVGNYTVPTDIVRHFSVRSIEVFRPLSTMWRSTASWGLRRGESAARDMNEQRRSEQKKEETRAQSQQRH</sequence>
<protein>
    <submittedName>
        <fullName evidence="1">Uncharacterized protein</fullName>
    </submittedName>
</protein>
<reference evidence="1" key="1">
    <citation type="journal article" date="2020" name="Stud. Mycol.">
        <title>101 Dothideomycetes genomes: a test case for predicting lifestyles and emergence of pathogens.</title>
        <authorList>
            <person name="Haridas S."/>
            <person name="Albert R."/>
            <person name="Binder M."/>
            <person name="Bloem J."/>
            <person name="Labutti K."/>
            <person name="Salamov A."/>
            <person name="Andreopoulos B."/>
            <person name="Baker S."/>
            <person name="Barry K."/>
            <person name="Bills G."/>
            <person name="Bluhm B."/>
            <person name="Cannon C."/>
            <person name="Castanera R."/>
            <person name="Culley D."/>
            <person name="Daum C."/>
            <person name="Ezra D."/>
            <person name="Gonzalez J."/>
            <person name="Henrissat B."/>
            <person name="Kuo A."/>
            <person name="Liang C."/>
            <person name="Lipzen A."/>
            <person name="Lutzoni F."/>
            <person name="Magnuson J."/>
            <person name="Mondo S."/>
            <person name="Nolan M."/>
            <person name="Ohm R."/>
            <person name="Pangilinan J."/>
            <person name="Park H.-J."/>
            <person name="Ramirez L."/>
            <person name="Alfaro M."/>
            <person name="Sun H."/>
            <person name="Tritt A."/>
            <person name="Yoshinaga Y."/>
            <person name="Zwiers L.-H."/>
            <person name="Turgeon B."/>
            <person name="Goodwin S."/>
            <person name="Spatafora J."/>
            <person name="Crous P."/>
            <person name="Grigoriev I."/>
        </authorList>
    </citation>
    <scope>NUCLEOTIDE SEQUENCE</scope>
    <source>
        <strain evidence="1">CBS 525.71</strain>
    </source>
</reference>
<keyword evidence="2" id="KW-1185">Reference proteome</keyword>
<dbReference type="Proteomes" id="UP000799754">
    <property type="component" value="Unassembled WGS sequence"/>
</dbReference>
<dbReference type="EMBL" id="MU006712">
    <property type="protein sequence ID" value="KAF2628858.1"/>
    <property type="molecule type" value="Genomic_DNA"/>
</dbReference>
<name>A0ACB6S4H1_9PLEO</name>
<accession>A0ACB6S4H1</accession>
<organism evidence="1 2">
    <name type="scientific">Macroventuria anomochaeta</name>
    <dbReference type="NCBI Taxonomy" id="301207"/>
    <lineage>
        <taxon>Eukaryota</taxon>
        <taxon>Fungi</taxon>
        <taxon>Dikarya</taxon>
        <taxon>Ascomycota</taxon>
        <taxon>Pezizomycotina</taxon>
        <taxon>Dothideomycetes</taxon>
        <taxon>Pleosporomycetidae</taxon>
        <taxon>Pleosporales</taxon>
        <taxon>Pleosporineae</taxon>
        <taxon>Didymellaceae</taxon>
        <taxon>Macroventuria</taxon>
    </lineage>
</organism>
<gene>
    <name evidence="1" type="ORF">BU25DRAFT_33233</name>
</gene>
<evidence type="ECO:0000313" key="2">
    <source>
        <dbReference type="Proteomes" id="UP000799754"/>
    </source>
</evidence>
<proteinExistence type="predicted"/>